<dbReference type="GO" id="GO:0006897">
    <property type="term" value="P:endocytosis"/>
    <property type="evidence" value="ECO:0007669"/>
    <property type="project" value="TreeGrafter"/>
</dbReference>
<evidence type="ECO:0000313" key="4">
    <source>
        <dbReference type="Proteomes" id="UP000268321"/>
    </source>
</evidence>
<feature type="region of interest" description="Disordered" evidence="1">
    <location>
        <begin position="529"/>
        <end position="548"/>
    </location>
</feature>
<dbReference type="GO" id="GO:0000147">
    <property type="term" value="P:actin cortical patch assembly"/>
    <property type="evidence" value="ECO:0007669"/>
    <property type="project" value="TreeGrafter"/>
</dbReference>
<dbReference type="PANTHER" id="PTHR13357:SF1">
    <property type="entry name" value="NCK-INTERACTING PROTEIN WITH SH3 DOMAIN"/>
    <property type="match status" value="1"/>
</dbReference>
<sequence>MNSSTRLPKTTFPTYKNDAQTEEKLFSAFCEELAPIFILSDSAECNKNISIVLKMIVDYLEDQKELFHLCSKLALRVLRLTLFVKNHRLCIAKFLMLLDVLSQPDAGSCDEAAKTLEVFTLVVLLLMLKIFSQADSTDHFNVIKPAELMLALEELYFFETICTLISRRAKALDNSRSSYILIKFNCDIVFQYLFHTVLLSESQFAALSESDVIPNVIKHLLSMGCFNNYNSRDEDSEDIRKLISYEEFNLILLLNEQYMMRLLTTSTLTNKVFECLCVEKANSTNGICAFTNILVYHMNREESHVIKILMLKFLYLIFTLSFSASLPYLNDLKILVDIIIRELDNLNYCSEDDDSSLLALTYAKVLFPLLKFSQLSDLKPAYKPAEIAEVLSNIILNCETSLERTLKSDGDHSDAIVKTAVKCFSMPCLRISKPTSRVAQLITHLNESKDTCVSSVRAASANDYSKTNQTLVSKKLENLTPSEDSFYSVFELQQSLNSMSVTNPSLDSKVSPPIRRSRVQPASSSILMKALQKKAPPPPPTPHQRRII</sequence>
<feature type="domain" description="SPIN90/Ldb17 leucine-rich" evidence="2">
    <location>
        <begin position="242"/>
        <end position="385"/>
    </location>
</feature>
<dbReference type="Pfam" id="PF09431">
    <property type="entry name" value="SPIN90_LRD"/>
    <property type="match status" value="1"/>
</dbReference>
<proteinExistence type="predicted"/>
<evidence type="ECO:0000256" key="1">
    <source>
        <dbReference type="SAM" id="MobiDB-lite"/>
    </source>
</evidence>
<dbReference type="GO" id="GO:0051666">
    <property type="term" value="P:actin cortical patch localization"/>
    <property type="evidence" value="ECO:0007669"/>
    <property type="project" value="TreeGrafter"/>
</dbReference>
<evidence type="ECO:0000313" key="3">
    <source>
        <dbReference type="EMBL" id="RKP32870.1"/>
    </source>
</evidence>
<keyword evidence="4" id="KW-1185">Reference proteome</keyword>
<protein>
    <recommendedName>
        <fullName evidence="2">SPIN90/Ldb17 leucine-rich domain-containing protein</fullName>
    </recommendedName>
</protein>
<organism evidence="3 4">
    <name type="scientific">Metschnikowia bicuspidata</name>
    <dbReference type="NCBI Taxonomy" id="27322"/>
    <lineage>
        <taxon>Eukaryota</taxon>
        <taxon>Fungi</taxon>
        <taxon>Dikarya</taxon>
        <taxon>Ascomycota</taxon>
        <taxon>Saccharomycotina</taxon>
        <taxon>Pichiomycetes</taxon>
        <taxon>Metschnikowiaceae</taxon>
        <taxon>Metschnikowia</taxon>
    </lineage>
</organism>
<dbReference type="InterPro" id="IPR018556">
    <property type="entry name" value="SPIN90/Ldb17_LRD"/>
</dbReference>
<dbReference type="EMBL" id="ML004429">
    <property type="protein sequence ID" value="RKP32870.1"/>
    <property type="molecule type" value="Genomic_DNA"/>
</dbReference>
<gene>
    <name evidence="3" type="ORF">METBISCDRAFT_21133</name>
</gene>
<dbReference type="GO" id="GO:0071933">
    <property type="term" value="F:Arp2/3 complex binding"/>
    <property type="evidence" value="ECO:0007669"/>
    <property type="project" value="TreeGrafter"/>
</dbReference>
<dbReference type="Proteomes" id="UP000268321">
    <property type="component" value="Unassembled WGS sequence"/>
</dbReference>
<feature type="region of interest" description="Disordered" evidence="1">
    <location>
        <begin position="502"/>
        <end position="523"/>
    </location>
</feature>
<name>A0A4P9ZL15_9ASCO</name>
<dbReference type="OrthoDB" id="445362at2759"/>
<accession>A0A4P9ZL15</accession>
<dbReference type="GO" id="GO:0030479">
    <property type="term" value="C:actin cortical patch"/>
    <property type="evidence" value="ECO:0007669"/>
    <property type="project" value="TreeGrafter"/>
</dbReference>
<dbReference type="AlphaFoldDB" id="A0A4P9ZL15"/>
<dbReference type="InterPro" id="IPR030125">
    <property type="entry name" value="SPIN90/Ldb17"/>
</dbReference>
<reference evidence="4" key="1">
    <citation type="journal article" date="2018" name="Nat. Microbiol.">
        <title>Leveraging single-cell genomics to expand the fungal tree of life.</title>
        <authorList>
            <person name="Ahrendt S.R."/>
            <person name="Quandt C.A."/>
            <person name="Ciobanu D."/>
            <person name="Clum A."/>
            <person name="Salamov A."/>
            <person name="Andreopoulos B."/>
            <person name="Cheng J.F."/>
            <person name="Woyke T."/>
            <person name="Pelin A."/>
            <person name="Henrissat B."/>
            <person name="Reynolds N.K."/>
            <person name="Benny G.L."/>
            <person name="Smith M.E."/>
            <person name="James T.Y."/>
            <person name="Grigoriev I.V."/>
        </authorList>
    </citation>
    <scope>NUCLEOTIDE SEQUENCE [LARGE SCALE GENOMIC DNA]</scope>
    <source>
        <strain evidence="4">Baker2002</strain>
    </source>
</reference>
<dbReference type="PANTHER" id="PTHR13357">
    <property type="entry name" value="SH3 ADAPTER PROTEIN SPIN90 NCK INTERACTING PROTEIN WITH SH3 DOMAIN"/>
    <property type="match status" value="1"/>
</dbReference>
<evidence type="ECO:0000259" key="2">
    <source>
        <dbReference type="Pfam" id="PF09431"/>
    </source>
</evidence>